<dbReference type="EMBL" id="JACRTA010000001">
    <property type="protein sequence ID" value="MBC8567178.1"/>
    <property type="molecule type" value="Genomic_DNA"/>
</dbReference>
<evidence type="ECO:0000313" key="7">
    <source>
        <dbReference type="Proteomes" id="UP000610862"/>
    </source>
</evidence>
<organism evidence="6 7">
    <name type="scientific">Lentihominibacter hominis</name>
    <dbReference type="NCBI Taxonomy" id="2763645"/>
    <lineage>
        <taxon>Bacteria</taxon>
        <taxon>Bacillati</taxon>
        <taxon>Bacillota</taxon>
        <taxon>Clostridia</taxon>
        <taxon>Peptostreptococcales</taxon>
        <taxon>Anaerovoracaceae</taxon>
        <taxon>Lentihominibacter</taxon>
    </lineage>
</organism>
<evidence type="ECO:0000256" key="2">
    <source>
        <dbReference type="ARBA" id="ARBA00022741"/>
    </source>
</evidence>
<dbReference type="Proteomes" id="UP000610862">
    <property type="component" value="Unassembled WGS sequence"/>
</dbReference>
<keyword evidence="6" id="KW-0436">Ligase</keyword>
<keyword evidence="2 4" id="KW-0547">Nucleotide-binding</keyword>
<evidence type="ECO:0000256" key="4">
    <source>
        <dbReference type="PIRSR" id="PIRSR006806-1"/>
    </source>
</evidence>
<proteinExistence type="inferred from homology"/>
<feature type="binding site" evidence="4">
    <location>
        <position position="55"/>
    </location>
    <ligand>
        <name>substrate</name>
    </ligand>
</feature>
<feature type="binding site" evidence="4">
    <location>
        <begin position="130"/>
        <end position="138"/>
    </location>
    <ligand>
        <name>ATP</name>
        <dbReference type="ChEBI" id="CHEBI:30616"/>
    </ligand>
</feature>
<evidence type="ECO:0000256" key="5">
    <source>
        <dbReference type="RuleBase" id="RU361279"/>
    </source>
</evidence>
<dbReference type="SUPFAM" id="SSF100950">
    <property type="entry name" value="NagB/RpiA/CoA transferase-like"/>
    <property type="match status" value="1"/>
</dbReference>
<evidence type="ECO:0000256" key="1">
    <source>
        <dbReference type="ARBA" id="ARBA00010638"/>
    </source>
</evidence>
<keyword evidence="5" id="KW-0460">Magnesium</keyword>
<dbReference type="Gene3D" id="3.40.50.10420">
    <property type="entry name" value="NagB/RpiA/CoA transferase-like"/>
    <property type="match status" value="1"/>
</dbReference>
<dbReference type="PANTHER" id="PTHR23407">
    <property type="entry name" value="ATPASE INHIBITOR/5-FORMYLTETRAHYDROFOLATE CYCLO-LIGASE"/>
    <property type="match status" value="1"/>
</dbReference>
<dbReference type="InterPro" id="IPR024185">
    <property type="entry name" value="FTHF_cligase-like_sf"/>
</dbReference>
<gene>
    <name evidence="6" type="ORF">H8692_00180</name>
</gene>
<dbReference type="NCBIfam" id="TIGR02727">
    <property type="entry name" value="MTHFS_bact"/>
    <property type="match status" value="1"/>
</dbReference>
<keyword evidence="3 4" id="KW-0067">ATP-binding</keyword>
<dbReference type="Pfam" id="PF01812">
    <property type="entry name" value="5-FTHF_cyc-lig"/>
    <property type="match status" value="1"/>
</dbReference>
<dbReference type="GO" id="GO:0009396">
    <property type="term" value="P:folic acid-containing compound biosynthetic process"/>
    <property type="evidence" value="ECO:0007669"/>
    <property type="project" value="TreeGrafter"/>
</dbReference>
<dbReference type="GO" id="GO:0035999">
    <property type="term" value="P:tetrahydrofolate interconversion"/>
    <property type="evidence" value="ECO:0007669"/>
    <property type="project" value="TreeGrafter"/>
</dbReference>
<dbReference type="GO" id="GO:0046872">
    <property type="term" value="F:metal ion binding"/>
    <property type="evidence" value="ECO:0007669"/>
    <property type="project" value="UniProtKB-KW"/>
</dbReference>
<comment type="similarity">
    <text evidence="1 5">Belongs to the 5-formyltetrahydrofolate cyclo-ligase family.</text>
</comment>
<evidence type="ECO:0000256" key="3">
    <source>
        <dbReference type="ARBA" id="ARBA00022840"/>
    </source>
</evidence>
<feature type="binding site" evidence="4">
    <location>
        <begin position="4"/>
        <end position="8"/>
    </location>
    <ligand>
        <name>ATP</name>
        <dbReference type="ChEBI" id="CHEBI:30616"/>
    </ligand>
</feature>
<sequence length="183" mass="20830">MKSKDEIRKDILKIRKSMSQNKVKQYSQIVCRTVVNSQVYKSAEDICLYMPIRSEVDVTYLVNEATGEGKRLWLPRVDEGSMDFYRYNVGDSLKKGSFGILEPISEEKLNHVESALIIMPGAVFSKARDRIGYGGGYYDIFLERHPGCKTLAVCYDFQIVNELPAEAHDVKPDIIVSQDRVIV</sequence>
<keyword evidence="5" id="KW-0479">Metal-binding</keyword>
<protein>
    <recommendedName>
        <fullName evidence="5">5-formyltetrahydrofolate cyclo-ligase</fullName>
        <ecNumber evidence="5">6.3.3.2</ecNumber>
    </recommendedName>
</protein>
<feature type="binding site" evidence="4">
    <location>
        <position position="50"/>
    </location>
    <ligand>
        <name>substrate</name>
    </ligand>
</feature>
<reference evidence="6" key="1">
    <citation type="submission" date="2020-08" db="EMBL/GenBank/DDBJ databases">
        <title>Genome public.</title>
        <authorList>
            <person name="Liu C."/>
            <person name="Sun Q."/>
        </authorList>
    </citation>
    <scope>NUCLEOTIDE SEQUENCE</scope>
    <source>
        <strain evidence="6">NSJ-24</strain>
    </source>
</reference>
<dbReference type="PIRSF" id="PIRSF006806">
    <property type="entry name" value="FTHF_cligase"/>
    <property type="match status" value="1"/>
</dbReference>
<comment type="caution">
    <text evidence="6">The sequence shown here is derived from an EMBL/GenBank/DDBJ whole genome shotgun (WGS) entry which is preliminary data.</text>
</comment>
<name>A0A926E4R7_9FIRM</name>
<dbReference type="EC" id="6.3.3.2" evidence="5"/>
<keyword evidence="7" id="KW-1185">Reference proteome</keyword>
<comment type="catalytic activity">
    <reaction evidence="5">
        <text>(6S)-5-formyl-5,6,7,8-tetrahydrofolate + ATP = (6R)-5,10-methenyltetrahydrofolate + ADP + phosphate</text>
        <dbReference type="Rhea" id="RHEA:10488"/>
        <dbReference type="ChEBI" id="CHEBI:30616"/>
        <dbReference type="ChEBI" id="CHEBI:43474"/>
        <dbReference type="ChEBI" id="CHEBI:57455"/>
        <dbReference type="ChEBI" id="CHEBI:57457"/>
        <dbReference type="ChEBI" id="CHEBI:456216"/>
        <dbReference type="EC" id="6.3.3.2"/>
    </reaction>
</comment>
<dbReference type="RefSeq" id="WP_177270639.1">
    <property type="nucleotide sequence ID" value="NZ_JACRTA010000001.1"/>
</dbReference>
<dbReference type="GO" id="GO:0005524">
    <property type="term" value="F:ATP binding"/>
    <property type="evidence" value="ECO:0007669"/>
    <property type="project" value="UniProtKB-KW"/>
</dbReference>
<comment type="cofactor">
    <cofactor evidence="5">
        <name>Mg(2+)</name>
        <dbReference type="ChEBI" id="CHEBI:18420"/>
    </cofactor>
</comment>
<dbReference type="InterPro" id="IPR002698">
    <property type="entry name" value="FTHF_cligase"/>
</dbReference>
<evidence type="ECO:0000313" key="6">
    <source>
        <dbReference type="EMBL" id="MBC8567178.1"/>
    </source>
</evidence>
<dbReference type="GO" id="GO:0030272">
    <property type="term" value="F:5-formyltetrahydrofolate cyclo-ligase activity"/>
    <property type="evidence" value="ECO:0007669"/>
    <property type="project" value="UniProtKB-EC"/>
</dbReference>
<dbReference type="PANTHER" id="PTHR23407:SF1">
    <property type="entry name" value="5-FORMYLTETRAHYDROFOLATE CYCLO-LIGASE"/>
    <property type="match status" value="1"/>
</dbReference>
<accession>A0A926E4R7</accession>
<dbReference type="AlphaFoldDB" id="A0A926E4R7"/>
<dbReference type="InterPro" id="IPR037171">
    <property type="entry name" value="NagB/RpiA_transferase-like"/>
</dbReference>